<proteinExistence type="predicted"/>
<feature type="compositionally biased region" description="Polar residues" evidence="1">
    <location>
        <begin position="123"/>
        <end position="138"/>
    </location>
</feature>
<dbReference type="EMBL" id="JBHFQA010000018">
    <property type="protein sequence ID" value="KAL2083413.1"/>
    <property type="molecule type" value="Genomic_DNA"/>
</dbReference>
<evidence type="ECO:0008006" key="4">
    <source>
        <dbReference type="Google" id="ProtNLM"/>
    </source>
</evidence>
<sequence>MSLKKRRPSVAFSWHKSFTILAPWRKGKGDVMLESEVVLTKMKLLNNFERRLNLEDSVSTLSLSVSEHEVPEPTKAAEVSSVKSAPSGQESKEDYLSSIFPDPQLPRLYKFESEDSGVEMPSGANSPSTPTGSEQSFVVHSRESSRDSGALTSPLPSQDPLLLLEAECAEMLQGTEMEQLEETAIADLLETDLTEVDAILEGEDEECQLDEEEEEEEGSDTGMEGPDDGSLRNPSEDCEREPEQLVEQGEGDSETVAVEEDIGARTDCSAQARDDDTAGMGGEFQGAPLRKSTTSDSLDQYMEECCRLSEQASQAQRQGNPLGSGLGYLEHICQLIEKIGQLQEHNLRLQKQICSLQKDGRVNKTKEDFFVQHCNCGAASLAFQELKRHSRSDFPSGTLSDLTTIPEVTHNPLRGGRRDGDSVFQPSVPLWRRGLNRRSYTEGEARYLGDSAEVLSAPHRRLSENYTWGKVKELVKKTKLRNQNRLGLSSSSLKNSCPQLYRPDLAPLEVPRNRNSMIALGHQSRADFLWAQ</sequence>
<evidence type="ECO:0000313" key="3">
    <source>
        <dbReference type="Proteomes" id="UP001591681"/>
    </source>
</evidence>
<feature type="region of interest" description="Disordered" evidence="1">
    <location>
        <begin position="201"/>
        <end position="294"/>
    </location>
</feature>
<feature type="region of interest" description="Disordered" evidence="1">
    <location>
        <begin position="65"/>
        <end position="100"/>
    </location>
</feature>
<comment type="caution">
    <text evidence="2">The sequence shown here is derived from an EMBL/GenBank/DDBJ whole genome shotgun (WGS) entry which is preliminary data.</text>
</comment>
<keyword evidence="3" id="KW-1185">Reference proteome</keyword>
<gene>
    <name evidence="2" type="ORF">ACEWY4_021186</name>
</gene>
<evidence type="ECO:0000313" key="2">
    <source>
        <dbReference type="EMBL" id="KAL2083413.1"/>
    </source>
</evidence>
<feature type="region of interest" description="Disordered" evidence="1">
    <location>
        <begin position="113"/>
        <end position="158"/>
    </location>
</feature>
<protein>
    <recommendedName>
        <fullName evidence="4">DUF4657 domain-containing protein</fullName>
    </recommendedName>
</protein>
<feature type="compositionally biased region" description="Acidic residues" evidence="1">
    <location>
        <begin position="201"/>
        <end position="219"/>
    </location>
</feature>
<accession>A0ABD1J8C0</accession>
<organism evidence="2 3">
    <name type="scientific">Coilia grayii</name>
    <name type="common">Gray's grenadier anchovy</name>
    <dbReference type="NCBI Taxonomy" id="363190"/>
    <lineage>
        <taxon>Eukaryota</taxon>
        <taxon>Metazoa</taxon>
        <taxon>Chordata</taxon>
        <taxon>Craniata</taxon>
        <taxon>Vertebrata</taxon>
        <taxon>Euteleostomi</taxon>
        <taxon>Actinopterygii</taxon>
        <taxon>Neopterygii</taxon>
        <taxon>Teleostei</taxon>
        <taxon>Clupei</taxon>
        <taxon>Clupeiformes</taxon>
        <taxon>Clupeoidei</taxon>
        <taxon>Engraulidae</taxon>
        <taxon>Coilinae</taxon>
        <taxon>Coilia</taxon>
    </lineage>
</organism>
<evidence type="ECO:0000256" key="1">
    <source>
        <dbReference type="SAM" id="MobiDB-lite"/>
    </source>
</evidence>
<name>A0ABD1J8C0_9TELE</name>
<reference evidence="2 3" key="1">
    <citation type="submission" date="2024-09" db="EMBL/GenBank/DDBJ databases">
        <title>A chromosome-level genome assembly of Gray's grenadier anchovy, Coilia grayii.</title>
        <authorList>
            <person name="Fu Z."/>
        </authorList>
    </citation>
    <scope>NUCLEOTIDE SEQUENCE [LARGE SCALE GENOMIC DNA]</scope>
    <source>
        <strain evidence="2">G4</strain>
        <tissue evidence="2">Muscle</tissue>
    </source>
</reference>
<dbReference type="AlphaFoldDB" id="A0ABD1J8C0"/>
<dbReference type="Proteomes" id="UP001591681">
    <property type="component" value="Unassembled WGS sequence"/>
</dbReference>
<feature type="compositionally biased region" description="Acidic residues" evidence="1">
    <location>
        <begin position="249"/>
        <end position="261"/>
    </location>
</feature>
<feature type="compositionally biased region" description="Basic and acidic residues" evidence="1">
    <location>
        <begin position="234"/>
        <end position="243"/>
    </location>
</feature>